<reference evidence="2 3" key="3">
    <citation type="submission" date="2013-03" db="EMBL/GenBank/DDBJ databases">
        <authorList>
            <person name="Warren W."/>
            <person name="Wilson R.K."/>
        </authorList>
    </citation>
    <scope>NUCLEOTIDE SEQUENCE</scope>
</reference>
<dbReference type="AlphaFoldDB" id="Q4R927"/>
<dbReference type="Proteomes" id="UP000233100">
    <property type="component" value="Chromosome 16"/>
</dbReference>
<evidence type="ECO:0000313" key="1">
    <source>
        <dbReference type="EMBL" id="BAE00394.1"/>
    </source>
</evidence>
<evidence type="ECO:0000313" key="3">
    <source>
        <dbReference type="Proteomes" id="UP000233100"/>
    </source>
</evidence>
<reference evidence="2" key="4">
    <citation type="submission" date="2025-05" db="UniProtKB">
        <authorList>
            <consortium name="Ensembl"/>
        </authorList>
    </citation>
    <scope>IDENTIFICATION</scope>
</reference>
<organism evidence="1">
    <name type="scientific">Macaca fascicularis</name>
    <name type="common">Crab-eating macaque</name>
    <name type="synonym">Cynomolgus monkey</name>
    <dbReference type="NCBI Taxonomy" id="9541"/>
    <lineage>
        <taxon>Eukaryota</taxon>
        <taxon>Metazoa</taxon>
        <taxon>Chordata</taxon>
        <taxon>Craniata</taxon>
        <taxon>Vertebrata</taxon>
        <taxon>Euteleostomi</taxon>
        <taxon>Mammalia</taxon>
        <taxon>Eutheria</taxon>
        <taxon>Euarchontoglires</taxon>
        <taxon>Primates</taxon>
        <taxon>Haplorrhini</taxon>
        <taxon>Catarrhini</taxon>
        <taxon>Cercopithecidae</taxon>
        <taxon>Cercopithecinae</taxon>
        <taxon>Macaca</taxon>
    </lineage>
</organism>
<proteinExistence type="evidence at transcript level"/>
<accession>Q4R927</accession>
<sequence length="39" mass="4676">MRRGKVHVPPSYEILAYSQIYPHIREVVMFCKEEVDKNL</sequence>
<reference evidence="1" key="1">
    <citation type="journal article" date="2005" name="Mol. Biol. Evol.">
        <title>Substitution rate and structural divergence of 5'UTR evolution: comparative analysis between human and cynomolgus monkey cDNAs.</title>
        <authorList>
            <person name="Osada N."/>
            <person name="Hirata M."/>
            <person name="Tanuma R."/>
            <person name="Kusuda J."/>
            <person name="Hida M."/>
            <person name="Suzuki Y."/>
            <person name="Sugano S."/>
            <person name="Gojobori T."/>
            <person name="Shen C.K."/>
            <person name="Wu C.I."/>
            <person name="Hashimoto K."/>
        </authorList>
    </citation>
    <scope>NUCLEOTIDE SEQUENCE</scope>
</reference>
<name>Q4R927_MACFA</name>
<reference evidence="1" key="2">
    <citation type="submission" date="2005-06" db="EMBL/GenBank/DDBJ databases">
        <title>DNA sequences of macaque genes expressed in brain or testis and its evolutionary implications.</title>
        <authorList>
            <consortium name="International consortium for macaque cDNA sequencing and analysis"/>
        </authorList>
    </citation>
    <scope>NUCLEOTIDE SEQUENCE</scope>
</reference>
<keyword evidence="3" id="KW-1185">Reference proteome</keyword>
<evidence type="ECO:0000313" key="2">
    <source>
        <dbReference type="Ensembl" id="ENSMFAP00000061962.1"/>
    </source>
</evidence>
<dbReference type="EMBL" id="AB168270">
    <property type="protein sequence ID" value="BAE00394.1"/>
    <property type="molecule type" value="mRNA"/>
</dbReference>
<protein>
    <submittedName>
        <fullName evidence="1">Testis cDNA clone: QtsA-10855, similar to human KIAA1753 protein (KIAA1753)</fullName>
    </submittedName>
</protein>
<dbReference type="Ensembl" id="ENSMFAT00000073732.1">
    <property type="protein sequence ID" value="ENSMFAP00000061962.1"/>
    <property type="gene ID" value="ENSMFAG00000053154.1"/>
</dbReference>